<keyword evidence="2" id="KW-1185">Reference proteome</keyword>
<proteinExistence type="predicted"/>
<evidence type="ECO:0000313" key="1">
    <source>
        <dbReference type="EMBL" id="KAI4326436.1"/>
    </source>
</evidence>
<accession>A0ACB9MQP2</accession>
<name>A0ACB9MQP2_9MYRT</name>
<sequence length="230" mass="25567">MRGNGSKPVPSPLFYLPKSFLRLPSSSRLTVRVAPSGRPDPDPSSGGRRLWPPHPSSAPNPSTPPPPEKRRDRLSCLPPPCLLPPPTMMTEMMRPLSLEPDNSEDSKCIQRSSLWCVLLMEMLSFLDYLALSWLLSLQPWHPGRLAICFRCISSYEEAENTWLKAASQILGSWHHNRVFSNFCGDNFTFVGIACYSSIKSSVSGISKQIIIRSQIHCPFAYAQGNIVGAV</sequence>
<comment type="caution">
    <text evidence="1">The sequence shown here is derived from an EMBL/GenBank/DDBJ whole genome shotgun (WGS) entry which is preliminary data.</text>
</comment>
<protein>
    <submittedName>
        <fullName evidence="1">Uncharacterized protein</fullName>
    </submittedName>
</protein>
<evidence type="ECO:0000313" key="2">
    <source>
        <dbReference type="Proteomes" id="UP001057402"/>
    </source>
</evidence>
<reference evidence="2" key="1">
    <citation type="journal article" date="2023" name="Front. Plant Sci.">
        <title>Chromosomal-level genome assembly of Melastoma candidum provides insights into trichome evolution.</title>
        <authorList>
            <person name="Zhong Y."/>
            <person name="Wu W."/>
            <person name="Sun C."/>
            <person name="Zou P."/>
            <person name="Liu Y."/>
            <person name="Dai S."/>
            <person name="Zhou R."/>
        </authorList>
    </citation>
    <scope>NUCLEOTIDE SEQUENCE [LARGE SCALE GENOMIC DNA]</scope>
</reference>
<gene>
    <name evidence="1" type="ORF">MLD38_031751</name>
</gene>
<dbReference type="EMBL" id="CM042888">
    <property type="protein sequence ID" value="KAI4326436.1"/>
    <property type="molecule type" value="Genomic_DNA"/>
</dbReference>
<organism evidence="1 2">
    <name type="scientific">Melastoma candidum</name>
    <dbReference type="NCBI Taxonomy" id="119954"/>
    <lineage>
        <taxon>Eukaryota</taxon>
        <taxon>Viridiplantae</taxon>
        <taxon>Streptophyta</taxon>
        <taxon>Embryophyta</taxon>
        <taxon>Tracheophyta</taxon>
        <taxon>Spermatophyta</taxon>
        <taxon>Magnoliopsida</taxon>
        <taxon>eudicotyledons</taxon>
        <taxon>Gunneridae</taxon>
        <taxon>Pentapetalae</taxon>
        <taxon>rosids</taxon>
        <taxon>malvids</taxon>
        <taxon>Myrtales</taxon>
        <taxon>Melastomataceae</taxon>
        <taxon>Melastomatoideae</taxon>
        <taxon>Melastomateae</taxon>
        <taxon>Melastoma</taxon>
    </lineage>
</organism>
<dbReference type="Proteomes" id="UP001057402">
    <property type="component" value="Chromosome 9"/>
</dbReference>